<accession>A0A067M162</accession>
<protein>
    <recommendedName>
        <fullName evidence="4">CxC1-like cysteine cluster associated with KDZ transposases domain-containing protein</fullName>
    </recommendedName>
</protein>
<gene>
    <name evidence="2" type="ORF">BOTBODRAFT_118738</name>
</gene>
<sequence>MLAKQRGDQSSKASKKKEPELSGLPISNSVLDTCNSTFISAQENVAKASKKFYSDTGLMALLCRHNRVLWLVNLTTPGERQHYILALIVQLFRHLPPFWLVGLLYDIACQLHRSLIKWGLLPEYASRLKVAVSMFHAYGHEWPCQLVYHPRKCIGFGLTDGEGCERFWSTTMPLIPSLRVSGFHCRLFILDCQLIHLEGKSMTRLGIWLARRICSCRKRLADAIAKINECGVPVDTLCSEWQAQVKAQTEKSPRQSKNIADKAVTEVISERLKLKHLGLDVAELKDRQAALSSGETEKFEAIGLQLQSTGDALALLTARVKTMEKALGVTGKQQLDALKGNPYLRARMNARALRTRIRARIVEHKFERTKLERAYRRQIAQEKNHAHTAASIHRRQNGISSLINKFNKLADEMMALRRDGKAPPKTHPPRKLNAKKIFRLDVDDELWQEDPGLGDDTTNNMPGWLGNDKVRDGITAMLERDRCLEEEQRLRHEQHSMQEWIAGEFNTLTAACLHHQGLSGFFV</sequence>
<dbReference type="InterPro" id="IPR040521">
    <property type="entry name" value="KDZ"/>
</dbReference>
<evidence type="ECO:0000256" key="1">
    <source>
        <dbReference type="SAM" id="MobiDB-lite"/>
    </source>
</evidence>
<reference evidence="3" key="1">
    <citation type="journal article" date="2014" name="Proc. Natl. Acad. Sci. U.S.A.">
        <title>Extensive sampling of basidiomycete genomes demonstrates inadequacy of the white-rot/brown-rot paradigm for wood decay fungi.</title>
        <authorList>
            <person name="Riley R."/>
            <person name="Salamov A.A."/>
            <person name="Brown D.W."/>
            <person name="Nagy L.G."/>
            <person name="Floudas D."/>
            <person name="Held B.W."/>
            <person name="Levasseur A."/>
            <person name="Lombard V."/>
            <person name="Morin E."/>
            <person name="Otillar R."/>
            <person name="Lindquist E.A."/>
            <person name="Sun H."/>
            <person name="LaButti K.M."/>
            <person name="Schmutz J."/>
            <person name="Jabbour D."/>
            <person name="Luo H."/>
            <person name="Baker S.E."/>
            <person name="Pisabarro A.G."/>
            <person name="Walton J.D."/>
            <person name="Blanchette R.A."/>
            <person name="Henrissat B."/>
            <person name="Martin F."/>
            <person name="Cullen D."/>
            <person name="Hibbett D.S."/>
            <person name="Grigoriev I.V."/>
        </authorList>
    </citation>
    <scope>NUCLEOTIDE SEQUENCE [LARGE SCALE GENOMIC DNA]</scope>
    <source>
        <strain evidence="3">FD-172 SS1</strain>
    </source>
</reference>
<dbReference type="HOGENOM" id="CLU_004552_9_1_1"/>
<keyword evidence="3" id="KW-1185">Reference proteome</keyword>
<name>A0A067M162_BOTB1</name>
<dbReference type="AlphaFoldDB" id="A0A067M162"/>
<evidence type="ECO:0008006" key="4">
    <source>
        <dbReference type="Google" id="ProtNLM"/>
    </source>
</evidence>
<dbReference type="PANTHER" id="PTHR33096:SF1">
    <property type="entry name" value="CXC1-LIKE CYSTEINE CLUSTER ASSOCIATED WITH KDZ TRANSPOSASES DOMAIN-CONTAINING PROTEIN"/>
    <property type="match status" value="1"/>
</dbReference>
<dbReference type="Pfam" id="PF18758">
    <property type="entry name" value="KDZ"/>
    <property type="match status" value="1"/>
</dbReference>
<dbReference type="PANTHER" id="PTHR33096">
    <property type="entry name" value="CXC2 DOMAIN-CONTAINING PROTEIN"/>
    <property type="match status" value="1"/>
</dbReference>
<dbReference type="Proteomes" id="UP000027195">
    <property type="component" value="Unassembled WGS sequence"/>
</dbReference>
<feature type="region of interest" description="Disordered" evidence="1">
    <location>
        <begin position="1"/>
        <end position="21"/>
    </location>
</feature>
<dbReference type="EMBL" id="KL198091">
    <property type="protein sequence ID" value="KDQ08430.1"/>
    <property type="molecule type" value="Genomic_DNA"/>
</dbReference>
<dbReference type="OrthoDB" id="3237105at2759"/>
<organism evidence="2 3">
    <name type="scientific">Botryobasidium botryosum (strain FD-172 SS1)</name>
    <dbReference type="NCBI Taxonomy" id="930990"/>
    <lineage>
        <taxon>Eukaryota</taxon>
        <taxon>Fungi</taxon>
        <taxon>Dikarya</taxon>
        <taxon>Basidiomycota</taxon>
        <taxon>Agaricomycotina</taxon>
        <taxon>Agaricomycetes</taxon>
        <taxon>Cantharellales</taxon>
        <taxon>Botryobasidiaceae</taxon>
        <taxon>Botryobasidium</taxon>
    </lineage>
</organism>
<evidence type="ECO:0000313" key="2">
    <source>
        <dbReference type="EMBL" id="KDQ08430.1"/>
    </source>
</evidence>
<evidence type="ECO:0000313" key="3">
    <source>
        <dbReference type="Proteomes" id="UP000027195"/>
    </source>
</evidence>
<proteinExistence type="predicted"/>
<dbReference type="InParanoid" id="A0A067M162"/>